<dbReference type="Proteomes" id="UP001164250">
    <property type="component" value="Chromosome 3"/>
</dbReference>
<comment type="caution">
    <text evidence="1">The sequence shown here is derived from an EMBL/GenBank/DDBJ whole genome shotgun (WGS) entry which is preliminary data.</text>
</comment>
<dbReference type="EMBL" id="CM047899">
    <property type="protein sequence ID" value="KAJ0102000.1"/>
    <property type="molecule type" value="Genomic_DNA"/>
</dbReference>
<reference evidence="2" key="1">
    <citation type="journal article" date="2023" name="G3 (Bethesda)">
        <title>Genome assembly and association tests identify interacting loci associated with vigor, precocity, and sex in interspecific pistachio rootstocks.</title>
        <authorList>
            <person name="Palmer W."/>
            <person name="Jacygrad E."/>
            <person name="Sagayaradj S."/>
            <person name="Cavanaugh K."/>
            <person name="Han R."/>
            <person name="Bertier L."/>
            <person name="Beede B."/>
            <person name="Kafkas S."/>
            <person name="Golino D."/>
            <person name="Preece J."/>
            <person name="Michelmore R."/>
        </authorList>
    </citation>
    <scope>NUCLEOTIDE SEQUENCE [LARGE SCALE GENOMIC DNA]</scope>
</reference>
<gene>
    <name evidence="1" type="ORF">Patl1_04191</name>
</gene>
<sequence>MWVTTLAKGKMKRRVQKEAMLAFLMHHKDTTQLHVPAPAFSDLVQLSLRRLNLLREICCGPHGKLQSVSLENLETVDVEECPVAQSLVQLKSLEVSDCESLKHLIVTEEGDNDKEEEILPESHHAVVVLPNLAKLSIGKLPQLRCIWNGPSYHLNLPSLTDVEVRECKSLTYLFTLSYVWSLVRLKSLNIYGCESLEHLVITEEGDSDEISSEHDLQIHNPFLSKLESLKINSCERLEHIFPISFARVLVQLEEFKVKNAPRLKQVFYLDNGSEENVVAGDGKESCSHQAP</sequence>
<keyword evidence="2" id="KW-1185">Reference proteome</keyword>
<name>A0ACC1BSN9_9ROSI</name>
<accession>A0ACC1BSN9</accession>
<evidence type="ECO:0000313" key="2">
    <source>
        <dbReference type="Proteomes" id="UP001164250"/>
    </source>
</evidence>
<evidence type="ECO:0000313" key="1">
    <source>
        <dbReference type="EMBL" id="KAJ0102000.1"/>
    </source>
</evidence>
<proteinExistence type="predicted"/>
<protein>
    <submittedName>
        <fullName evidence="1">Uncharacterized protein</fullName>
    </submittedName>
</protein>
<organism evidence="1 2">
    <name type="scientific">Pistacia atlantica</name>
    <dbReference type="NCBI Taxonomy" id="434234"/>
    <lineage>
        <taxon>Eukaryota</taxon>
        <taxon>Viridiplantae</taxon>
        <taxon>Streptophyta</taxon>
        <taxon>Embryophyta</taxon>
        <taxon>Tracheophyta</taxon>
        <taxon>Spermatophyta</taxon>
        <taxon>Magnoliopsida</taxon>
        <taxon>eudicotyledons</taxon>
        <taxon>Gunneridae</taxon>
        <taxon>Pentapetalae</taxon>
        <taxon>rosids</taxon>
        <taxon>malvids</taxon>
        <taxon>Sapindales</taxon>
        <taxon>Anacardiaceae</taxon>
        <taxon>Pistacia</taxon>
    </lineage>
</organism>